<dbReference type="PANTHER" id="PTHR31465:SF34">
    <property type="entry name" value="DOMAIN PROTEIN, PUTATIVE (AFU_ORTHOLOGUE AFUA_3G00480)-RELATED"/>
    <property type="match status" value="1"/>
</dbReference>
<dbReference type="EMBL" id="CAJRGZ010000030">
    <property type="protein sequence ID" value="CAG5186354.1"/>
    <property type="molecule type" value="Genomic_DNA"/>
</dbReference>
<proteinExistence type="predicted"/>
<feature type="transmembrane region" description="Helical" evidence="5">
    <location>
        <begin position="120"/>
        <end position="143"/>
    </location>
</feature>
<dbReference type="RefSeq" id="XP_043175138.1">
    <property type="nucleotide sequence ID" value="XM_043319203.1"/>
</dbReference>
<feature type="transmembrane region" description="Helical" evidence="5">
    <location>
        <begin position="194"/>
        <end position="214"/>
    </location>
</feature>
<feature type="transmembrane region" description="Helical" evidence="5">
    <location>
        <begin position="21"/>
        <end position="39"/>
    </location>
</feature>
<comment type="caution">
    <text evidence="6">The sequence shown here is derived from an EMBL/GenBank/DDBJ whole genome shotgun (WGS) entry which is preliminary data.</text>
</comment>
<evidence type="ECO:0000256" key="3">
    <source>
        <dbReference type="ARBA" id="ARBA00022989"/>
    </source>
</evidence>
<feature type="transmembrane region" description="Helical" evidence="5">
    <location>
        <begin position="51"/>
        <end position="71"/>
    </location>
</feature>
<dbReference type="GeneID" id="67011847"/>
<evidence type="ECO:0000256" key="1">
    <source>
        <dbReference type="ARBA" id="ARBA00004141"/>
    </source>
</evidence>
<dbReference type="OrthoDB" id="3358017at2759"/>
<keyword evidence="3 5" id="KW-1133">Transmembrane helix</keyword>
<feature type="transmembrane region" description="Helical" evidence="5">
    <location>
        <begin position="77"/>
        <end position="99"/>
    </location>
</feature>
<dbReference type="GO" id="GO:0016020">
    <property type="term" value="C:membrane"/>
    <property type="evidence" value="ECO:0007669"/>
    <property type="project" value="UniProtKB-SubCell"/>
</dbReference>
<keyword evidence="7" id="KW-1185">Reference proteome</keyword>
<evidence type="ECO:0000313" key="6">
    <source>
        <dbReference type="EMBL" id="CAG5186354.1"/>
    </source>
</evidence>
<gene>
    <name evidence="6" type="ORF">ALTATR162_LOCUS11561</name>
</gene>
<reference evidence="6" key="1">
    <citation type="submission" date="2021-05" db="EMBL/GenBank/DDBJ databases">
        <authorList>
            <person name="Stam R."/>
        </authorList>
    </citation>
    <scope>NUCLEOTIDE SEQUENCE</scope>
    <source>
        <strain evidence="6">CS162</strain>
    </source>
</reference>
<dbReference type="Proteomes" id="UP000676310">
    <property type="component" value="Unassembled WGS sequence"/>
</dbReference>
<evidence type="ECO:0000256" key="4">
    <source>
        <dbReference type="ARBA" id="ARBA00023136"/>
    </source>
</evidence>
<name>A0A8J2IC27_9PLEO</name>
<accession>A0A8J2IC27</accession>
<keyword evidence="4 5" id="KW-0472">Membrane</keyword>
<feature type="transmembrane region" description="Helical" evidence="5">
    <location>
        <begin position="163"/>
        <end position="182"/>
    </location>
</feature>
<organism evidence="6 7">
    <name type="scientific">Alternaria atra</name>
    <dbReference type="NCBI Taxonomy" id="119953"/>
    <lineage>
        <taxon>Eukaryota</taxon>
        <taxon>Fungi</taxon>
        <taxon>Dikarya</taxon>
        <taxon>Ascomycota</taxon>
        <taxon>Pezizomycotina</taxon>
        <taxon>Dothideomycetes</taxon>
        <taxon>Pleosporomycetidae</taxon>
        <taxon>Pleosporales</taxon>
        <taxon>Pleosporineae</taxon>
        <taxon>Pleosporaceae</taxon>
        <taxon>Alternaria</taxon>
        <taxon>Alternaria sect. Ulocladioides</taxon>
    </lineage>
</organism>
<feature type="transmembrane region" description="Helical" evidence="5">
    <location>
        <begin position="246"/>
        <end position="265"/>
    </location>
</feature>
<dbReference type="InterPro" id="IPR007568">
    <property type="entry name" value="RTA1"/>
</dbReference>
<dbReference type="AlphaFoldDB" id="A0A8J2IC27"/>
<evidence type="ECO:0008006" key="8">
    <source>
        <dbReference type="Google" id="ProtNLM"/>
    </source>
</evidence>
<dbReference type="PANTHER" id="PTHR31465">
    <property type="entry name" value="PROTEIN RTA1-RELATED"/>
    <property type="match status" value="1"/>
</dbReference>
<comment type="subcellular location">
    <subcellularLocation>
        <location evidence="1">Membrane</location>
        <topology evidence="1">Multi-pass membrane protein</topology>
    </subcellularLocation>
</comment>
<keyword evidence="2 5" id="KW-0812">Transmembrane</keyword>
<evidence type="ECO:0000256" key="2">
    <source>
        <dbReference type="ARBA" id="ARBA00022692"/>
    </source>
</evidence>
<evidence type="ECO:0000313" key="7">
    <source>
        <dbReference type="Proteomes" id="UP000676310"/>
    </source>
</evidence>
<sequence>MVLANGDIVPGSVYLYQPVKWAPPMFAAWFAVATIAHVWQCIRYKAWKITGLHPLCGLLFTAGFAVRSYGAFYYEDIGAYLASTILIYCAPPILELANYHVLGRILYYVPYHSPLHPGRTLTTFGAISSIVEVLNAIGVSWLANPNVLETYANLGHIFMKVALVLQVGVILFFCMIAGMFHTRCMNGGIRSRKVQGPLFTLYISMTLILTRTIYRIVEHFGFSHIPQNPSQDWDPMALSPIIRYEWFFWVFEASLMLVNTVLWNYRHPRHYLPEDYHIYLAQDGQTELQGSGWKDDMPWIMTFIDPCGLTTSLTGGARRTERPFWESNGYETSEIAQRHRGDVGVKA</sequence>
<dbReference type="Pfam" id="PF04479">
    <property type="entry name" value="RTA1"/>
    <property type="match status" value="1"/>
</dbReference>
<protein>
    <recommendedName>
        <fullName evidence="8">RTA1 domain protein</fullName>
    </recommendedName>
</protein>
<evidence type="ECO:0000256" key="5">
    <source>
        <dbReference type="SAM" id="Phobius"/>
    </source>
</evidence>